<dbReference type="AlphaFoldDB" id="A0A1W1CTI9"/>
<organism evidence="1">
    <name type="scientific">hydrothermal vent metagenome</name>
    <dbReference type="NCBI Taxonomy" id="652676"/>
    <lineage>
        <taxon>unclassified sequences</taxon>
        <taxon>metagenomes</taxon>
        <taxon>ecological metagenomes</taxon>
    </lineage>
</organism>
<protein>
    <submittedName>
        <fullName evidence="1">Uncharacterized protein</fullName>
    </submittedName>
</protein>
<accession>A0A1W1CTI9</accession>
<evidence type="ECO:0000313" key="1">
    <source>
        <dbReference type="EMBL" id="SFV69200.1"/>
    </source>
</evidence>
<proteinExistence type="predicted"/>
<name>A0A1W1CTI9_9ZZZZ</name>
<gene>
    <name evidence="1" type="ORF">MNB_SV-14-1641</name>
</gene>
<reference evidence="1" key="1">
    <citation type="submission" date="2016-10" db="EMBL/GenBank/DDBJ databases">
        <authorList>
            <person name="de Groot N.N."/>
        </authorList>
    </citation>
    <scope>NUCLEOTIDE SEQUENCE</scope>
</reference>
<sequence length="79" mass="9003">MQTQTIQLKVDKDYLQIVLSLLQNLQNLKHDIIKDLSLVNGNFSNLEIIPIEKSEIESFSNHTANLIEGDERGRVINAK</sequence>
<dbReference type="EMBL" id="FPHN01000269">
    <property type="protein sequence ID" value="SFV69200.1"/>
    <property type="molecule type" value="Genomic_DNA"/>
</dbReference>